<gene>
    <name evidence="1" type="ORF">GCM10011534_12480</name>
</gene>
<protein>
    <submittedName>
        <fullName evidence="1">Uncharacterized protein</fullName>
    </submittedName>
</protein>
<evidence type="ECO:0000313" key="2">
    <source>
        <dbReference type="Proteomes" id="UP000649829"/>
    </source>
</evidence>
<proteinExistence type="predicted"/>
<evidence type="ECO:0000313" key="1">
    <source>
        <dbReference type="EMBL" id="GGL91859.1"/>
    </source>
</evidence>
<reference evidence="1" key="1">
    <citation type="journal article" date="2014" name="Int. J. Syst. Evol. Microbiol.">
        <title>Complete genome sequence of Corynebacterium casei LMG S-19264T (=DSM 44701T), isolated from a smear-ripened cheese.</title>
        <authorList>
            <consortium name="US DOE Joint Genome Institute (JGI-PGF)"/>
            <person name="Walter F."/>
            <person name="Albersmeier A."/>
            <person name="Kalinowski J."/>
            <person name="Ruckert C."/>
        </authorList>
    </citation>
    <scope>NUCLEOTIDE SEQUENCE</scope>
    <source>
        <strain evidence="1">CGMCC 1.6293</strain>
    </source>
</reference>
<dbReference type="AlphaFoldDB" id="A0A917SQK2"/>
<sequence length="94" mass="10059">MNVIPCIRAHRLAFAAALETLDPAARFEAVEAAAVQSGGTFVLPSQNSWGPHDVEVSLFGISQSGDTAESAIRHWIATVLRMERALQEEEGLAA</sequence>
<dbReference type="RefSeq" id="WP_028286100.1">
    <property type="nucleotide sequence ID" value="NZ_BMLF01000001.1"/>
</dbReference>
<reference evidence="1" key="2">
    <citation type="submission" date="2020-09" db="EMBL/GenBank/DDBJ databases">
        <authorList>
            <person name="Sun Q."/>
            <person name="Zhou Y."/>
        </authorList>
    </citation>
    <scope>NUCLEOTIDE SEQUENCE</scope>
    <source>
        <strain evidence="1">CGMCC 1.6293</strain>
    </source>
</reference>
<comment type="caution">
    <text evidence="1">The sequence shown here is derived from an EMBL/GenBank/DDBJ whole genome shotgun (WGS) entry which is preliminary data.</text>
</comment>
<keyword evidence="2" id="KW-1185">Reference proteome</keyword>
<organism evidence="1 2">
    <name type="scientific">Pseudooceanicola nanhaiensis</name>
    <dbReference type="NCBI Taxonomy" id="375761"/>
    <lineage>
        <taxon>Bacteria</taxon>
        <taxon>Pseudomonadati</taxon>
        <taxon>Pseudomonadota</taxon>
        <taxon>Alphaproteobacteria</taxon>
        <taxon>Rhodobacterales</taxon>
        <taxon>Paracoccaceae</taxon>
        <taxon>Pseudooceanicola</taxon>
    </lineage>
</organism>
<name>A0A917SQK2_9RHOB</name>
<dbReference type="EMBL" id="BMLF01000001">
    <property type="protein sequence ID" value="GGL91859.1"/>
    <property type="molecule type" value="Genomic_DNA"/>
</dbReference>
<dbReference type="Proteomes" id="UP000649829">
    <property type="component" value="Unassembled WGS sequence"/>
</dbReference>
<accession>A0A917SQK2</accession>